<feature type="domain" description="Major facilitator superfamily (MFS) profile" evidence="7">
    <location>
        <begin position="1"/>
        <end position="78"/>
    </location>
</feature>
<name>A0ABY6G240_9MICO</name>
<keyword evidence="5 6" id="KW-0472">Membrane</keyword>
<reference evidence="8" key="1">
    <citation type="submission" date="2022-10" db="EMBL/GenBank/DDBJ databases">
        <title>Whole-Genome Sequencing of Brachybacterium huguangmaarense BRM-3, Isolated from Betula schmidtii.</title>
        <authorList>
            <person name="Haam D."/>
        </authorList>
    </citation>
    <scope>NUCLEOTIDE SEQUENCE</scope>
    <source>
        <strain evidence="8">BRM-3</strain>
    </source>
</reference>
<gene>
    <name evidence="8" type="ORF">BRM3_01670</name>
</gene>
<accession>A0ABY6G240</accession>
<evidence type="ECO:0000256" key="4">
    <source>
        <dbReference type="ARBA" id="ARBA00022989"/>
    </source>
</evidence>
<sequence>MARSTADFWFGIPAWRWMFLMMAIPAILYGIMAFTIPESPRYLVASHKLSEARSVLTTLFGERSTEITIVRIQESLKS</sequence>
<evidence type="ECO:0000256" key="2">
    <source>
        <dbReference type="ARBA" id="ARBA00022448"/>
    </source>
</evidence>
<evidence type="ECO:0000313" key="8">
    <source>
        <dbReference type="EMBL" id="UYG17172.1"/>
    </source>
</evidence>
<dbReference type="InterPro" id="IPR005828">
    <property type="entry name" value="MFS_sugar_transport-like"/>
</dbReference>
<keyword evidence="4 6" id="KW-1133">Transmembrane helix</keyword>
<dbReference type="EMBL" id="CP107020">
    <property type="protein sequence ID" value="UYG17172.1"/>
    <property type="molecule type" value="Genomic_DNA"/>
</dbReference>
<dbReference type="PROSITE" id="PS50850">
    <property type="entry name" value="MFS"/>
    <property type="match status" value="1"/>
</dbReference>
<keyword evidence="3 6" id="KW-0812">Transmembrane</keyword>
<evidence type="ECO:0000256" key="6">
    <source>
        <dbReference type="SAM" id="Phobius"/>
    </source>
</evidence>
<dbReference type="SUPFAM" id="SSF103473">
    <property type="entry name" value="MFS general substrate transporter"/>
    <property type="match status" value="1"/>
</dbReference>
<feature type="transmembrane region" description="Helical" evidence="6">
    <location>
        <begin position="14"/>
        <end position="36"/>
    </location>
</feature>
<comment type="subcellular location">
    <subcellularLocation>
        <location evidence="1">Cell membrane</location>
        <topology evidence="1">Multi-pass membrane protein</topology>
    </subcellularLocation>
</comment>
<keyword evidence="2" id="KW-0813">Transport</keyword>
<protein>
    <submittedName>
        <fullName evidence="8">MFS transporter</fullName>
    </submittedName>
</protein>
<evidence type="ECO:0000313" key="9">
    <source>
        <dbReference type="Proteomes" id="UP001164305"/>
    </source>
</evidence>
<dbReference type="InterPro" id="IPR050814">
    <property type="entry name" value="Myo-inositol_Transporter"/>
</dbReference>
<dbReference type="Proteomes" id="UP001164305">
    <property type="component" value="Chromosome"/>
</dbReference>
<dbReference type="Gene3D" id="1.20.1250.20">
    <property type="entry name" value="MFS general substrate transporter like domains"/>
    <property type="match status" value="1"/>
</dbReference>
<evidence type="ECO:0000256" key="1">
    <source>
        <dbReference type="ARBA" id="ARBA00004651"/>
    </source>
</evidence>
<dbReference type="InterPro" id="IPR020846">
    <property type="entry name" value="MFS_dom"/>
</dbReference>
<dbReference type="RefSeq" id="WP_263594381.1">
    <property type="nucleotide sequence ID" value="NZ_CP107020.1"/>
</dbReference>
<dbReference type="PANTHER" id="PTHR48020">
    <property type="entry name" value="PROTON MYO-INOSITOL COTRANSPORTER"/>
    <property type="match status" value="1"/>
</dbReference>
<dbReference type="PANTHER" id="PTHR48020:SF12">
    <property type="entry name" value="PROTON MYO-INOSITOL COTRANSPORTER"/>
    <property type="match status" value="1"/>
</dbReference>
<proteinExistence type="predicted"/>
<evidence type="ECO:0000256" key="3">
    <source>
        <dbReference type="ARBA" id="ARBA00022692"/>
    </source>
</evidence>
<dbReference type="InterPro" id="IPR036259">
    <property type="entry name" value="MFS_trans_sf"/>
</dbReference>
<organism evidence="8 9">
    <name type="scientific">Brachybacterium huguangmaarense</name>
    <dbReference type="NCBI Taxonomy" id="1652028"/>
    <lineage>
        <taxon>Bacteria</taxon>
        <taxon>Bacillati</taxon>
        <taxon>Actinomycetota</taxon>
        <taxon>Actinomycetes</taxon>
        <taxon>Micrococcales</taxon>
        <taxon>Dermabacteraceae</taxon>
        <taxon>Brachybacterium</taxon>
    </lineage>
</organism>
<dbReference type="Pfam" id="PF00083">
    <property type="entry name" value="Sugar_tr"/>
    <property type="match status" value="1"/>
</dbReference>
<evidence type="ECO:0000259" key="7">
    <source>
        <dbReference type="PROSITE" id="PS50850"/>
    </source>
</evidence>
<keyword evidence="9" id="KW-1185">Reference proteome</keyword>
<evidence type="ECO:0000256" key="5">
    <source>
        <dbReference type="ARBA" id="ARBA00023136"/>
    </source>
</evidence>